<dbReference type="InterPro" id="IPR036105">
    <property type="entry name" value="DiNase_FeMo-co_biosyn_sf"/>
</dbReference>
<evidence type="ECO:0000259" key="1">
    <source>
        <dbReference type="Pfam" id="PF02579"/>
    </source>
</evidence>
<dbReference type="CDD" id="cd00851">
    <property type="entry name" value="MTH1175"/>
    <property type="match status" value="1"/>
</dbReference>
<dbReference type="Pfam" id="PF02579">
    <property type="entry name" value="Nitro_FeMo-Co"/>
    <property type="match status" value="1"/>
</dbReference>
<dbReference type="AlphaFoldDB" id="A0A662DCR8"/>
<dbReference type="Proteomes" id="UP000280417">
    <property type="component" value="Unassembled WGS sequence"/>
</dbReference>
<comment type="caution">
    <text evidence="2">The sequence shown here is derived from an EMBL/GenBank/DDBJ whole genome shotgun (WGS) entry which is preliminary data.</text>
</comment>
<evidence type="ECO:0000313" key="2">
    <source>
        <dbReference type="EMBL" id="RLE12113.1"/>
    </source>
</evidence>
<dbReference type="EMBL" id="QMQA01000191">
    <property type="protein sequence ID" value="RLE12113.1"/>
    <property type="molecule type" value="Genomic_DNA"/>
</dbReference>
<reference evidence="2 3" key="1">
    <citation type="submission" date="2018-06" db="EMBL/GenBank/DDBJ databases">
        <title>Extensive metabolic versatility and redundancy in microbially diverse, dynamic hydrothermal sediments.</title>
        <authorList>
            <person name="Dombrowski N."/>
            <person name="Teske A."/>
            <person name="Baker B.J."/>
        </authorList>
    </citation>
    <scope>NUCLEOTIDE SEQUENCE [LARGE SCALE GENOMIC DNA]</scope>
    <source>
        <strain evidence="2">B3_G15</strain>
    </source>
</reference>
<name>A0A662DCR8_UNCAE</name>
<proteinExistence type="predicted"/>
<organism evidence="2 3">
    <name type="scientific">Aerophobetes bacterium</name>
    <dbReference type="NCBI Taxonomy" id="2030807"/>
    <lineage>
        <taxon>Bacteria</taxon>
        <taxon>Candidatus Aerophobota</taxon>
    </lineage>
</organism>
<dbReference type="InterPro" id="IPR033913">
    <property type="entry name" value="MTH1175_dom"/>
</dbReference>
<evidence type="ECO:0000313" key="3">
    <source>
        <dbReference type="Proteomes" id="UP000280417"/>
    </source>
</evidence>
<dbReference type="PANTHER" id="PTHR42983">
    <property type="entry name" value="DINITROGENASE IRON-MOLYBDENUM COFACTOR PROTEIN-RELATED"/>
    <property type="match status" value="1"/>
</dbReference>
<accession>A0A662DCR8</accession>
<dbReference type="InterPro" id="IPR003731">
    <property type="entry name" value="Di-Nase_FeMo-co_biosynth"/>
</dbReference>
<protein>
    <submittedName>
        <fullName evidence="2">Dinitrogenase iron-molybdenum cofactor</fullName>
    </submittedName>
</protein>
<gene>
    <name evidence="2" type="ORF">DRJ04_06805</name>
</gene>
<dbReference type="SUPFAM" id="SSF53146">
    <property type="entry name" value="Nitrogenase accessory factor-like"/>
    <property type="match status" value="1"/>
</dbReference>
<dbReference type="Gene3D" id="3.30.420.130">
    <property type="entry name" value="Dinitrogenase iron-molybdenum cofactor biosynthesis domain"/>
    <property type="match status" value="1"/>
</dbReference>
<dbReference type="PANTHER" id="PTHR42983:SF1">
    <property type="entry name" value="IRON-MOLYBDENUM PROTEIN"/>
    <property type="match status" value="1"/>
</dbReference>
<feature type="domain" description="Dinitrogenase iron-molybdenum cofactor biosynthesis" evidence="1">
    <location>
        <begin position="8"/>
        <end position="96"/>
    </location>
</feature>
<sequence>MKIAISTDEGTVSVHFGRCPSFTIIDLEGGKVIKREEIPNPGHHPGFLPDFFQKRGIDCIVCGGMGKRAQNLFAQKGIETLLGVQGKIDEVIDKLLKGELKGGESLCRPGQGKGYGIPKTDLS</sequence>